<gene>
    <name evidence="3" type="primary">rdmG</name>
    <name evidence="4" type="ORF">OHU35_23865</name>
</gene>
<feature type="region of interest" description="Disordered" evidence="2">
    <location>
        <begin position="323"/>
        <end position="390"/>
    </location>
</feature>
<dbReference type="GO" id="GO:0005506">
    <property type="term" value="F:iron ion binding"/>
    <property type="evidence" value="ECO:0007669"/>
    <property type="project" value="InterPro"/>
</dbReference>
<proteinExistence type="inferred from homology"/>
<feature type="compositionally biased region" description="Low complexity" evidence="2">
    <location>
        <begin position="323"/>
        <end position="360"/>
    </location>
</feature>
<dbReference type="GO" id="GO:0004497">
    <property type="term" value="F:monooxygenase activity"/>
    <property type="evidence" value="ECO:0007669"/>
    <property type="project" value="InterPro"/>
</dbReference>
<sequence length="471" mass="47643">MTAATNALGRELQLVHAAQWLYAINAEPFVPGEGDPYARLVRGFESGENGTDDAGGTLASIAERGPVWRSRLDTWVVTGPAALRELSAGAEPAVSAAVPQAEAWLPDPERQRTTGLARDLARRGGTRAVGRLAGSLREQAGQAAARLGPGPVDLVADFAEPLTAAGYAAVLDVPEERRAAFAADLAAAAPAVDALLCPQTLDTTRRLAAGVRGLRELFAGRAHAEADLLLAVAGARAAADLLGDALRRLLDRPREWALLRSDPAHAARLVEEVLHQRPPWRACPLVALATAEVAGTRIEAGDSLTAITTAAAVPGGPSGIAGPTGTAAADGASRTAGGTVPPGTAGISRTAGATVPAGAAGAAGTGAAGGVGTAETTHTGRVAGTGGAGEPGAVTVLGEATRTNGVPTPLPVAACATLLPAARALAEHALVALAARFPLLRPDGEPVRTRRAPLTRRLVRLPARLGEEETR</sequence>
<comment type="similarity">
    <text evidence="1">Belongs to the cytochrome P450 family.</text>
</comment>
<dbReference type="Gene3D" id="1.10.630.10">
    <property type="entry name" value="Cytochrome P450"/>
    <property type="match status" value="1"/>
</dbReference>
<dbReference type="InterPro" id="IPR036396">
    <property type="entry name" value="Cyt_P450_sf"/>
</dbReference>
<dbReference type="AlphaFoldDB" id="Q935Z9"/>
<dbReference type="PANTHER" id="PTHR46696:SF1">
    <property type="entry name" value="CYTOCHROME P450 YJIB-RELATED"/>
    <property type="match status" value="1"/>
</dbReference>
<name>Q935Z9_STREF</name>
<evidence type="ECO:0000313" key="3">
    <source>
        <dbReference type="EMBL" id="AAL24449.1"/>
    </source>
</evidence>
<protein>
    <submittedName>
        <fullName evidence="3">RdmG</fullName>
    </submittedName>
</protein>
<reference evidence="3" key="1">
    <citation type="submission" date="2001-10" db="EMBL/GenBank/DDBJ databases">
        <title>Characterization of the gene cluster involved in rhodomycin biosynthesis.</title>
        <authorList>
            <person name="Halo L."/>
            <person name="Wang Y."/>
            <person name="Mantsala P."/>
            <person name="Hakala J."/>
            <person name="Ylihonko K."/>
        </authorList>
    </citation>
    <scope>NUCLEOTIDE SEQUENCE</scope>
    <source>
        <strain evidence="3">ATCC 25489</strain>
    </source>
</reference>
<dbReference type="Proteomes" id="UP001621512">
    <property type="component" value="Chromosome"/>
</dbReference>
<dbReference type="GO" id="GO:0020037">
    <property type="term" value="F:heme binding"/>
    <property type="evidence" value="ECO:0007669"/>
    <property type="project" value="InterPro"/>
</dbReference>
<evidence type="ECO:0000256" key="1">
    <source>
        <dbReference type="ARBA" id="ARBA00010617"/>
    </source>
</evidence>
<dbReference type="PANTHER" id="PTHR46696">
    <property type="entry name" value="P450, PUTATIVE (EUROFUNG)-RELATED"/>
    <property type="match status" value="1"/>
</dbReference>
<dbReference type="SUPFAM" id="SSF48264">
    <property type="entry name" value="Cytochrome P450"/>
    <property type="match status" value="1"/>
</dbReference>
<dbReference type="EMBL" id="U10405">
    <property type="protein sequence ID" value="AAL24449.1"/>
    <property type="molecule type" value="Genomic_DNA"/>
</dbReference>
<evidence type="ECO:0000256" key="2">
    <source>
        <dbReference type="SAM" id="MobiDB-lite"/>
    </source>
</evidence>
<dbReference type="EMBL" id="CP108341">
    <property type="protein sequence ID" value="WTW28899.1"/>
    <property type="molecule type" value="Genomic_DNA"/>
</dbReference>
<organism evidence="3">
    <name type="scientific">Streptomyces purpurascens</name>
    <dbReference type="NCBI Taxonomy" id="1924"/>
    <lineage>
        <taxon>Bacteria</taxon>
        <taxon>Bacillati</taxon>
        <taxon>Actinomycetota</taxon>
        <taxon>Actinomycetes</taxon>
        <taxon>Kitasatosporales</taxon>
        <taxon>Streptomycetaceae</taxon>
        <taxon>Streptomyces</taxon>
    </lineage>
</organism>
<dbReference type="RefSeq" id="WP_233878646.1">
    <property type="nucleotide sequence ID" value="NZ_CP108341.1"/>
</dbReference>
<feature type="compositionally biased region" description="Gly residues" evidence="2">
    <location>
        <begin position="361"/>
        <end position="372"/>
    </location>
</feature>
<evidence type="ECO:0000313" key="5">
    <source>
        <dbReference type="Proteomes" id="UP001621512"/>
    </source>
</evidence>
<evidence type="ECO:0000313" key="4">
    <source>
        <dbReference type="EMBL" id="WTW28899.1"/>
    </source>
</evidence>
<accession>Q935Z9</accession>
<keyword evidence="5" id="KW-1185">Reference proteome</keyword>
<reference evidence="4 5" key="2">
    <citation type="submission" date="2022-10" db="EMBL/GenBank/DDBJ databases">
        <title>The complete genomes of actinobacterial strains from the NBC collection.</title>
        <authorList>
            <person name="Joergensen T.S."/>
            <person name="Alvarez Arevalo M."/>
            <person name="Sterndorff E.B."/>
            <person name="Faurdal D."/>
            <person name="Vuksanovic O."/>
            <person name="Mourched A.-S."/>
            <person name="Charusanti P."/>
            <person name="Shaw S."/>
            <person name="Blin K."/>
            <person name="Weber T."/>
        </authorList>
    </citation>
    <scope>NUCLEOTIDE SEQUENCE [LARGE SCALE GENOMIC DNA]</scope>
    <source>
        <strain evidence="4 5">NBC_00017</strain>
    </source>
</reference>
<dbReference type="GO" id="GO:0016705">
    <property type="term" value="F:oxidoreductase activity, acting on paired donors, with incorporation or reduction of molecular oxygen"/>
    <property type="evidence" value="ECO:0007669"/>
    <property type="project" value="InterPro"/>
</dbReference>